<evidence type="ECO:0000313" key="2">
    <source>
        <dbReference type="Proteomes" id="UP000887577"/>
    </source>
</evidence>
<dbReference type="WBParaSite" id="PSU_v2.g19123.t1">
    <property type="protein sequence ID" value="PSU_v2.g19123.t1"/>
    <property type="gene ID" value="PSU_v2.g19123"/>
</dbReference>
<sequence>MEKISRIVHIDDLSVALGSEITVDPVKIDIPSNNELEEEYHSDGSNASESNPASSKISPASNNPDDELLNFVTYSSFADVIPEEIGWPTSAYIRFFHLITDNGLQFDGVVDNIFIKYISQKMDIIASDDSLISEAYIHKNDIERYRKVMNSKDGPVEYFKPSYQIDSSPEMIKKVIDTFFNVKELRENKNNVKIGKYTFSSQLSATSEPKPSAPISLTRSRRTGRANMLVKAIVDDKKQHSRKSSNA</sequence>
<reference evidence="3" key="1">
    <citation type="submission" date="2022-11" db="UniProtKB">
        <authorList>
            <consortium name="WormBaseParasite"/>
        </authorList>
    </citation>
    <scope>IDENTIFICATION</scope>
</reference>
<feature type="region of interest" description="Disordered" evidence="1">
    <location>
        <begin position="34"/>
        <end position="62"/>
    </location>
</feature>
<proteinExistence type="predicted"/>
<dbReference type="Proteomes" id="UP000887577">
    <property type="component" value="Unplaced"/>
</dbReference>
<evidence type="ECO:0000256" key="1">
    <source>
        <dbReference type="SAM" id="MobiDB-lite"/>
    </source>
</evidence>
<evidence type="ECO:0000313" key="3">
    <source>
        <dbReference type="WBParaSite" id="PSU_v2.g19123.t1"/>
    </source>
</evidence>
<protein>
    <submittedName>
        <fullName evidence="3">Uncharacterized protein</fullName>
    </submittedName>
</protein>
<name>A0A914YFQ0_9BILA</name>
<dbReference type="AlphaFoldDB" id="A0A914YFQ0"/>
<accession>A0A914YFQ0</accession>
<organism evidence="2 3">
    <name type="scientific">Panagrolaimus superbus</name>
    <dbReference type="NCBI Taxonomy" id="310955"/>
    <lineage>
        <taxon>Eukaryota</taxon>
        <taxon>Metazoa</taxon>
        <taxon>Ecdysozoa</taxon>
        <taxon>Nematoda</taxon>
        <taxon>Chromadorea</taxon>
        <taxon>Rhabditida</taxon>
        <taxon>Tylenchina</taxon>
        <taxon>Panagrolaimomorpha</taxon>
        <taxon>Panagrolaimoidea</taxon>
        <taxon>Panagrolaimidae</taxon>
        <taxon>Panagrolaimus</taxon>
    </lineage>
</organism>
<feature type="compositionally biased region" description="Polar residues" evidence="1">
    <location>
        <begin position="43"/>
        <end position="62"/>
    </location>
</feature>
<keyword evidence="2" id="KW-1185">Reference proteome</keyword>